<dbReference type="InterPro" id="IPR012674">
    <property type="entry name" value="Calycin"/>
</dbReference>
<comment type="catalytic activity">
    <reaction evidence="1">
        <text>peroxynitrite = nitrate</text>
        <dbReference type="Rhea" id="RHEA:63116"/>
        <dbReference type="ChEBI" id="CHEBI:17632"/>
        <dbReference type="ChEBI" id="CHEBI:25941"/>
    </reaction>
    <physiologicalReaction direction="left-to-right" evidence="1">
        <dbReference type="Rhea" id="RHEA:63117"/>
    </physiologicalReaction>
</comment>
<dbReference type="PANTHER" id="PTHR15854:SF4">
    <property type="entry name" value="PEROXYNITRITE ISOMERASE THAP4"/>
    <property type="match status" value="1"/>
</dbReference>
<name>A0A915HWZ4_ROMCU</name>
<protein>
    <submittedName>
        <fullName evidence="6">ShKT domain-containing protein</fullName>
    </submittedName>
</protein>
<dbReference type="Proteomes" id="UP000887565">
    <property type="component" value="Unplaced"/>
</dbReference>
<feature type="chain" id="PRO_5037033988" evidence="3">
    <location>
        <begin position="21"/>
        <end position="340"/>
    </location>
</feature>
<evidence type="ECO:0000256" key="3">
    <source>
        <dbReference type="SAM" id="SignalP"/>
    </source>
</evidence>
<keyword evidence="3" id="KW-0732">Signal</keyword>
<feature type="signal peptide" evidence="3">
    <location>
        <begin position="1"/>
        <end position="20"/>
    </location>
</feature>
<dbReference type="SMART" id="SM00254">
    <property type="entry name" value="ShKT"/>
    <property type="match status" value="2"/>
</dbReference>
<dbReference type="InterPro" id="IPR003582">
    <property type="entry name" value="ShKT_dom"/>
</dbReference>
<evidence type="ECO:0000259" key="4">
    <source>
        <dbReference type="PROSITE" id="PS51670"/>
    </source>
</evidence>
<evidence type="ECO:0000313" key="5">
    <source>
        <dbReference type="Proteomes" id="UP000887565"/>
    </source>
</evidence>
<dbReference type="SUPFAM" id="SSF50814">
    <property type="entry name" value="Lipocalins"/>
    <property type="match status" value="1"/>
</dbReference>
<feature type="domain" description="ShKT" evidence="4">
    <location>
        <begin position="109"/>
        <end position="142"/>
    </location>
</feature>
<dbReference type="WBParaSite" id="nRc.2.0.1.t05836-RA">
    <property type="protein sequence ID" value="nRc.2.0.1.t05836-RA"/>
    <property type="gene ID" value="nRc.2.0.1.g05836"/>
</dbReference>
<dbReference type="AlphaFoldDB" id="A0A915HWZ4"/>
<dbReference type="PANTHER" id="PTHR15854">
    <property type="entry name" value="THAP4 PROTEIN"/>
    <property type="match status" value="1"/>
</dbReference>
<comment type="caution">
    <text evidence="2">Lacks conserved residue(s) required for the propagation of feature annotation.</text>
</comment>
<dbReference type="CDD" id="cd07828">
    <property type="entry name" value="lipocalin_heme-bd-THAP4-like"/>
    <property type="match status" value="1"/>
</dbReference>
<evidence type="ECO:0000256" key="2">
    <source>
        <dbReference type="PROSITE-ProRule" id="PRU01005"/>
    </source>
</evidence>
<keyword evidence="5" id="KW-1185">Reference proteome</keyword>
<sequence length="340" mass="37826">MSVCRIFYFILFLHDSGIRAEISTGDLTATSQNCFDSDPFNCPRWALTSGEKCREAKWVEENCKLSCGLCPKREEIGQNSNFAQGSKHAAAVLNSASEAVKSPTATPDCADVSPQCPQWAAGGQCTENSFVIQNCKISCRRCGAANLPKQYDAARLPLDLQPIGFLVGKWRSEFDGKIRFPTIPVFTYGEQLDITISETPLFGPPSLNYSAFAWGIGGRESLHGECGFLIVKNRTNQVALSTAMSNGFTTIEEGEVNGNRIILKLVNIGRISWGRDQPVLDLRREFELFDNGQILEQRTKITISWNHFPGIFGEKIDFYFFKIPLKSWQAAGDLSFKYNS</sequence>
<dbReference type="Gene3D" id="2.40.128.20">
    <property type="match status" value="1"/>
</dbReference>
<dbReference type="Pfam" id="PF08768">
    <property type="entry name" value="THAP4_heme-bd"/>
    <property type="match status" value="1"/>
</dbReference>
<evidence type="ECO:0000313" key="6">
    <source>
        <dbReference type="WBParaSite" id="nRc.2.0.1.t05836-RA"/>
    </source>
</evidence>
<accession>A0A915HWZ4</accession>
<proteinExistence type="predicted"/>
<dbReference type="Pfam" id="PF01549">
    <property type="entry name" value="ShK"/>
    <property type="match status" value="2"/>
</dbReference>
<dbReference type="InterPro" id="IPR045165">
    <property type="entry name" value="Nitrobindin"/>
</dbReference>
<evidence type="ECO:0000256" key="1">
    <source>
        <dbReference type="ARBA" id="ARBA00036993"/>
    </source>
</evidence>
<organism evidence="5 6">
    <name type="scientific">Romanomermis culicivorax</name>
    <name type="common">Nematode worm</name>
    <dbReference type="NCBI Taxonomy" id="13658"/>
    <lineage>
        <taxon>Eukaryota</taxon>
        <taxon>Metazoa</taxon>
        <taxon>Ecdysozoa</taxon>
        <taxon>Nematoda</taxon>
        <taxon>Enoplea</taxon>
        <taxon>Dorylaimia</taxon>
        <taxon>Mermithida</taxon>
        <taxon>Mermithoidea</taxon>
        <taxon>Mermithidae</taxon>
        <taxon>Romanomermis</taxon>
    </lineage>
</organism>
<reference evidence="6" key="1">
    <citation type="submission" date="2022-11" db="UniProtKB">
        <authorList>
            <consortium name="WormBaseParasite"/>
        </authorList>
    </citation>
    <scope>IDENTIFICATION</scope>
</reference>
<dbReference type="InterPro" id="IPR014878">
    <property type="entry name" value="THAP4-like_heme-bd"/>
</dbReference>
<dbReference type="PROSITE" id="PS51670">
    <property type="entry name" value="SHKT"/>
    <property type="match status" value="2"/>
</dbReference>
<feature type="domain" description="ShKT" evidence="4">
    <location>
        <begin position="34"/>
        <end position="70"/>
    </location>
</feature>